<organism evidence="1 2">
    <name type="scientific">Pyropia yezoensis</name>
    <name type="common">Susabi-nori</name>
    <name type="synonym">Porphyra yezoensis</name>
    <dbReference type="NCBI Taxonomy" id="2788"/>
    <lineage>
        <taxon>Eukaryota</taxon>
        <taxon>Rhodophyta</taxon>
        <taxon>Bangiophyceae</taxon>
        <taxon>Bangiales</taxon>
        <taxon>Bangiaceae</taxon>
        <taxon>Pyropia</taxon>
    </lineage>
</organism>
<keyword evidence="2" id="KW-1185">Reference proteome</keyword>
<dbReference type="Proteomes" id="UP000798662">
    <property type="component" value="Chromosome 1"/>
</dbReference>
<evidence type="ECO:0000313" key="2">
    <source>
        <dbReference type="Proteomes" id="UP000798662"/>
    </source>
</evidence>
<protein>
    <submittedName>
        <fullName evidence="1">Uncharacterized protein</fullName>
    </submittedName>
</protein>
<name>A0ACC3BUS8_PYRYE</name>
<comment type="caution">
    <text evidence="1">The sequence shown here is derived from an EMBL/GenBank/DDBJ whole genome shotgun (WGS) entry which is preliminary data.</text>
</comment>
<evidence type="ECO:0000313" key="1">
    <source>
        <dbReference type="EMBL" id="KAK1861799.1"/>
    </source>
</evidence>
<reference evidence="1" key="1">
    <citation type="submission" date="2019-11" db="EMBL/GenBank/DDBJ databases">
        <title>Nori genome reveals adaptations in red seaweeds to the harsh intertidal environment.</title>
        <authorList>
            <person name="Wang D."/>
            <person name="Mao Y."/>
        </authorList>
    </citation>
    <scope>NUCLEOTIDE SEQUENCE</scope>
    <source>
        <tissue evidence="1">Gametophyte</tissue>
    </source>
</reference>
<proteinExistence type="predicted"/>
<accession>A0ACC3BUS8</accession>
<sequence>MATIDMRGPDSAGGGSSGKSHYDPVAAAVPGAAGAASGMDDDFSYGTSVGTSDKYVRLQFLRKVYTILSLQLAMTVGVAGLFMLADPVRHFVLAAQGPMTIVGMIATFGFLFGLMATKDQHPMNLYMLAGFTAAESYMVGTICAMYAERGIGDLVLEAFGLTMLVFVSLTVYCFVSKRDFSFLGGFLFAGLLIILGASVLNFLFGLGGAENSTFGFAISVGGALLFTGYILYDTSVIMNQLGPDEWALAAVNLYLDLINLFMYILQILSRMRED</sequence>
<dbReference type="EMBL" id="CM020618">
    <property type="protein sequence ID" value="KAK1861799.1"/>
    <property type="molecule type" value="Genomic_DNA"/>
</dbReference>
<gene>
    <name evidence="1" type="ORF">I4F81_004379</name>
</gene>